<dbReference type="GO" id="GO:0003677">
    <property type="term" value="F:DNA binding"/>
    <property type="evidence" value="ECO:0007669"/>
    <property type="project" value="UniProtKB-KW"/>
</dbReference>
<dbReference type="PANTHER" id="PTHR46577">
    <property type="entry name" value="HTH-TYPE TRANSCRIPTIONAL REGULATORY PROTEIN GABR"/>
    <property type="match status" value="1"/>
</dbReference>
<keyword evidence="5" id="KW-0175">Coiled coil</keyword>
<keyword evidence="4" id="KW-0804">Transcription</keyword>
<feature type="domain" description="HTH gntR-type" evidence="6">
    <location>
        <begin position="7"/>
        <end position="75"/>
    </location>
</feature>
<protein>
    <submittedName>
        <fullName evidence="7">Winged helix-turn-helix transcriptional regulator</fullName>
    </submittedName>
</protein>
<reference evidence="7 8" key="1">
    <citation type="submission" date="2019-07" db="EMBL/GenBank/DDBJ databases">
        <title>Lentzea xizangensis sp. nov., isolated from Qinghai-Tibetan Plateau Soils.</title>
        <authorList>
            <person name="Huang J."/>
        </authorList>
    </citation>
    <scope>NUCLEOTIDE SEQUENCE [LARGE SCALE GENOMIC DNA]</scope>
    <source>
        <strain evidence="7 8">FXJ1.1311</strain>
    </source>
</reference>
<dbReference type="InterPro" id="IPR051446">
    <property type="entry name" value="HTH_trans_reg/aminotransferase"/>
</dbReference>
<evidence type="ECO:0000256" key="4">
    <source>
        <dbReference type="ARBA" id="ARBA00023163"/>
    </source>
</evidence>
<sequence>MNATPGLAAYQRVVEKIKDDIRSRRLVAGEKLPGNRALADDHSVALGTLQKALKILEDEGWVTATPAVGVFVNEPPVEAEPTDVAAVVKRLDDLQGTVEALTERVRRLEGVEG</sequence>
<dbReference type="PANTHER" id="PTHR46577:SF1">
    <property type="entry name" value="HTH-TYPE TRANSCRIPTIONAL REGULATORY PROTEIN GABR"/>
    <property type="match status" value="1"/>
</dbReference>
<evidence type="ECO:0000256" key="1">
    <source>
        <dbReference type="ARBA" id="ARBA00022898"/>
    </source>
</evidence>
<dbReference type="AlphaFoldDB" id="A0A563EZR4"/>
<dbReference type="SUPFAM" id="SSF46785">
    <property type="entry name" value="Winged helix' DNA-binding domain"/>
    <property type="match status" value="1"/>
</dbReference>
<name>A0A563EZR4_9PSEU</name>
<dbReference type="PROSITE" id="PS50949">
    <property type="entry name" value="HTH_GNTR"/>
    <property type="match status" value="1"/>
</dbReference>
<dbReference type="InterPro" id="IPR036388">
    <property type="entry name" value="WH-like_DNA-bd_sf"/>
</dbReference>
<dbReference type="Gene3D" id="1.10.10.10">
    <property type="entry name" value="Winged helix-like DNA-binding domain superfamily/Winged helix DNA-binding domain"/>
    <property type="match status" value="1"/>
</dbReference>
<feature type="coiled-coil region" evidence="5">
    <location>
        <begin position="84"/>
        <end position="111"/>
    </location>
</feature>
<evidence type="ECO:0000313" key="7">
    <source>
        <dbReference type="EMBL" id="TWP53220.1"/>
    </source>
</evidence>
<dbReference type="Proteomes" id="UP000316639">
    <property type="component" value="Unassembled WGS sequence"/>
</dbReference>
<evidence type="ECO:0000256" key="3">
    <source>
        <dbReference type="ARBA" id="ARBA00023125"/>
    </source>
</evidence>
<evidence type="ECO:0000256" key="5">
    <source>
        <dbReference type="SAM" id="Coils"/>
    </source>
</evidence>
<evidence type="ECO:0000313" key="8">
    <source>
        <dbReference type="Proteomes" id="UP000316639"/>
    </source>
</evidence>
<dbReference type="RefSeq" id="WP_146349631.1">
    <property type="nucleotide sequence ID" value="NZ_VOBR01000003.1"/>
</dbReference>
<dbReference type="EMBL" id="VOBR01000003">
    <property type="protein sequence ID" value="TWP53220.1"/>
    <property type="molecule type" value="Genomic_DNA"/>
</dbReference>
<organism evidence="7 8">
    <name type="scientific">Lentzea tibetensis</name>
    <dbReference type="NCBI Taxonomy" id="2591470"/>
    <lineage>
        <taxon>Bacteria</taxon>
        <taxon>Bacillati</taxon>
        <taxon>Actinomycetota</taxon>
        <taxon>Actinomycetes</taxon>
        <taxon>Pseudonocardiales</taxon>
        <taxon>Pseudonocardiaceae</taxon>
        <taxon>Lentzea</taxon>
    </lineage>
</organism>
<dbReference type="InterPro" id="IPR000524">
    <property type="entry name" value="Tscrpt_reg_HTH_GntR"/>
</dbReference>
<dbReference type="InterPro" id="IPR036390">
    <property type="entry name" value="WH_DNA-bd_sf"/>
</dbReference>
<dbReference type="Pfam" id="PF00392">
    <property type="entry name" value="GntR"/>
    <property type="match status" value="1"/>
</dbReference>
<dbReference type="CDD" id="cd07377">
    <property type="entry name" value="WHTH_GntR"/>
    <property type="match status" value="1"/>
</dbReference>
<dbReference type="SMART" id="SM00345">
    <property type="entry name" value="HTH_GNTR"/>
    <property type="match status" value="1"/>
</dbReference>
<comment type="caution">
    <text evidence="7">The sequence shown here is derived from an EMBL/GenBank/DDBJ whole genome shotgun (WGS) entry which is preliminary data.</text>
</comment>
<keyword evidence="8" id="KW-1185">Reference proteome</keyword>
<evidence type="ECO:0000256" key="2">
    <source>
        <dbReference type="ARBA" id="ARBA00023015"/>
    </source>
</evidence>
<keyword evidence="3" id="KW-0238">DNA-binding</keyword>
<dbReference type="GO" id="GO:0003700">
    <property type="term" value="F:DNA-binding transcription factor activity"/>
    <property type="evidence" value="ECO:0007669"/>
    <property type="project" value="InterPro"/>
</dbReference>
<keyword evidence="2" id="KW-0805">Transcription regulation</keyword>
<accession>A0A563EZR4</accession>
<gene>
    <name evidence="7" type="ORF">FKR81_04410</name>
</gene>
<proteinExistence type="predicted"/>
<evidence type="ECO:0000259" key="6">
    <source>
        <dbReference type="PROSITE" id="PS50949"/>
    </source>
</evidence>
<dbReference type="OrthoDB" id="3615556at2"/>
<keyword evidence="1" id="KW-0663">Pyridoxal phosphate</keyword>